<dbReference type="EMBL" id="CP001251">
    <property type="protein sequence ID" value="ACK42519.1"/>
    <property type="molecule type" value="Genomic_DNA"/>
</dbReference>
<name>B8E319_DICTD</name>
<dbReference type="InterPro" id="IPR007197">
    <property type="entry name" value="rSAM"/>
</dbReference>
<dbReference type="SMART" id="SM00729">
    <property type="entry name" value="Elp3"/>
    <property type="match status" value="1"/>
</dbReference>
<dbReference type="Proteomes" id="UP000007719">
    <property type="component" value="Chromosome"/>
</dbReference>
<evidence type="ECO:0000259" key="1">
    <source>
        <dbReference type="PROSITE" id="PS51918"/>
    </source>
</evidence>
<dbReference type="SFLD" id="SFLDG01082">
    <property type="entry name" value="B12-binding_domain_containing"/>
    <property type="match status" value="1"/>
</dbReference>
<dbReference type="KEGG" id="dtu:Dtur_1241"/>
<evidence type="ECO:0000313" key="2">
    <source>
        <dbReference type="EMBL" id="ACK42519.1"/>
    </source>
</evidence>
<dbReference type="Pfam" id="PF04055">
    <property type="entry name" value="Radical_SAM"/>
    <property type="match status" value="1"/>
</dbReference>
<dbReference type="InterPro" id="IPR006638">
    <property type="entry name" value="Elp3/MiaA/NifB-like_rSAM"/>
</dbReference>
<organism evidence="2 3">
    <name type="scientific">Dictyoglomus turgidum (strain DSM 6724 / Z-1310)</name>
    <dbReference type="NCBI Taxonomy" id="515635"/>
    <lineage>
        <taxon>Bacteria</taxon>
        <taxon>Pseudomonadati</taxon>
        <taxon>Dictyoglomota</taxon>
        <taxon>Dictyoglomia</taxon>
        <taxon>Dictyoglomales</taxon>
        <taxon>Dictyoglomaceae</taxon>
        <taxon>Dictyoglomus</taxon>
    </lineage>
</organism>
<dbReference type="EnsemblBacteria" id="ACK42519">
    <property type="protein sequence ID" value="ACK42519"/>
    <property type="gene ID" value="Dtur_1241"/>
</dbReference>
<dbReference type="InParanoid" id="B8E319"/>
<dbReference type="AlphaFoldDB" id="B8E319"/>
<dbReference type="Gene3D" id="3.80.30.20">
    <property type="entry name" value="tm_1862 like domain"/>
    <property type="match status" value="1"/>
</dbReference>
<dbReference type="GO" id="GO:0051536">
    <property type="term" value="F:iron-sulfur cluster binding"/>
    <property type="evidence" value="ECO:0007669"/>
    <property type="project" value="InterPro"/>
</dbReference>
<reference evidence="3" key="1">
    <citation type="journal article" date="2016" name="Front. Microbiol.">
        <title>The complete genome sequence of hyperthermophile Dictyoglomus turgidum DSM 6724 reveals a specialized carbohydrate fermentor.</title>
        <authorList>
            <person name="Brumm P.J."/>
            <person name="Gowda K."/>
            <person name="Robb F.T."/>
            <person name="Mead D.A."/>
        </authorList>
    </citation>
    <scope>NUCLEOTIDE SEQUENCE [LARGE SCALE GENOMIC DNA]</scope>
    <source>
        <strain evidence="3">DSM 6724 / Z-1310</strain>
    </source>
</reference>
<dbReference type="SFLD" id="SFLDS00029">
    <property type="entry name" value="Radical_SAM"/>
    <property type="match status" value="1"/>
</dbReference>
<dbReference type="InterPro" id="IPR058240">
    <property type="entry name" value="rSAM_sf"/>
</dbReference>
<dbReference type="HOGENOM" id="CLU_011543_3_2_0"/>
<evidence type="ECO:0000313" key="3">
    <source>
        <dbReference type="Proteomes" id="UP000007719"/>
    </source>
</evidence>
<protein>
    <submittedName>
        <fullName evidence="2">Radical SAM domain protein</fullName>
    </submittedName>
</protein>
<dbReference type="InterPro" id="IPR045784">
    <property type="entry name" value="Radical_SAM_N2"/>
</dbReference>
<dbReference type="RefSeq" id="WP_012583601.1">
    <property type="nucleotide sequence ID" value="NC_011661.1"/>
</dbReference>
<dbReference type="InterPro" id="IPR023404">
    <property type="entry name" value="rSAM_horseshoe"/>
</dbReference>
<feature type="domain" description="Radical SAM core" evidence="1">
    <location>
        <begin position="223"/>
        <end position="453"/>
    </location>
</feature>
<dbReference type="STRING" id="515635.Dtur_1241"/>
<accession>B8E319</accession>
<dbReference type="PROSITE" id="PS51918">
    <property type="entry name" value="RADICAL_SAM"/>
    <property type="match status" value="1"/>
</dbReference>
<dbReference type="SUPFAM" id="SSF102114">
    <property type="entry name" value="Radical SAM enzymes"/>
    <property type="match status" value="1"/>
</dbReference>
<dbReference type="eggNOG" id="COG1032">
    <property type="taxonomic scope" value="Bacteria"/>
</dbReference>
<sequence length="551" mass="64577">MNWNIKKEIINLREKEKGFKLTKRGGDVSILLIYPNAYSVSINNLGYVGIYEIFNKCQGILCERAYIPNDWRKRTDFRLYSIESFKSLSEFDALAFSVSFELDFLNIVYILSRENIPLFSYERDDSYPLIVGGGIALSANPEPLADIFDILFIGEGEELVKEFSEYLIFKKEKKLNKKEFFEILKNVEGIYIPSVEQKLPIKRRIYLNFENDPMVSPIISENAVFSNMALCELVRGCKYQCRFCLAGYFYRPYRSSTIEVINKKLKEFYDFSPKIGLIVPAIDPNLNLREIENMFCNGEVLLSFSSLRLEDINEDLLSLIEKSGQKTVTIAPETGTDRLRIVLNKGFSNEDILNFVNKLKNYKIKTLKLYFMLGLPTEKSEDIEGIYSLVREIRKLNPKVEISVSFSTFIPKPHTPFQWEKMENEEYIVSTQKVLSEKLREIKRVRIEMEDYFWSFWQGVFSRGDRNLNKLWKEIYENKEISVSILKKFMRNNEDLFLNYLNKKDKNDVLPWDVVDTGVRKDYLWREREKAYEGKLTMACRKNCNACGVCT</sequence>
<proteinExistence type="predicted"/>
<dbReference type="PATRIC" id="fig|515635.4.peg.1281"/>
<dbReference type="CDD" id="cd01335">
    <property type="entry name" value="Radical_SAM"/>
    <property type="match status" value="1"/>
</dbReference>
<dbReference type="Pfam" id="PF19864">
    <property type="entry name" value="Radical_SAM_N2"/>
    <property type="match status" value="1"/>
</dbReference>
<gene>
    <name evidence="2" type="ordered locus">Dtur_1241</name>
</gene>
<dbReference type="PANTHER" id="PTHR42731">
    <property type="entry name" value="SLL1084 PROTEIN"/>
    <property type="match status" value="1"/>
</dbReference>
<dbReference type="GO" id="GO:0003824">
    <property type="term" value="F:catalytic activity"/>
    <property type="evidence" value="ECO:0007669"/>
    <property type="project" value="InterPro"/>
</dbReference>
<dbReference type="PANTHER" id="PTHR42731:SF5">
    <property type="entry name" value="RADICAL SAM DOMAIN PROTEIN"/>
    <property type="match status" value="1"/>
</dbReference>
<dbReference type="OrthoDB" id="9806827at2"/>
<keyword evidence="3" id="KW-1185">Reference proteome</keyword>